<dbReference type="InterPro" id="IPR009241">
    <property type="entry name" value="HigB-like"/>
</dbReference>
<dbReference type="PANTHER" id="PTHR41791">
    <property type="entry name" value="SSL7039 PROTEIN"/>
    <property type="match status" value="1"/>
</dbReference>
<accession>A0A5M8AAU7</accession>
<keyword evidence="2" id="KW-1185">Reference proteome</keyword>
<dbReference type="PIRSF" id="PIRSF028744">
    <property type="entry name" value="Addict_mod_HI1419"/>
    <property type="match status" value="1"/>
</dbReference>
<sequence length="116" mass="13737">MTRYLIEHYVTADGQRDLFMEWLSRLRDREAKVAVIRRVARMEQANFGDYRYCREGVCELRIDVGPGYRVYYALHGQRVVVLLCGGDKRTQQGDIDRAVSYWQDWQQRGDDEKQTA</sequence>
<evidence type="ECO:0000313" key="1">
    <source>
        <dbReference type="EMBL" id="KAA6119175.1"/>
    </source>
</evidence>
<name>A0A5M8AAU7_9BURK</name>
<dbReference type="RefSeq" id="WP_150084390.1">
    <property type="nucleotide sequence ID" value="NZ_VWRN01000053.1"/>
</dbReference>
<dbReference type="Pfam" id="PF05973">
    <property type="entry name" value="Gp49"/>
    <property type="match status" value="1"/>
</dbReference>
<dbReference type="Proteomes" id="UP000324324">
    <property type="component" value="Unassembled WGS sequence"/>
</dbReference>
<organism evidence="1 2">
    <name type="scientific">Cupriavidus cauae</name>
    <dbReference type="NCBI Taxonomy" id="2608999"/>
    <lineage>
        <taxon>Bacteria</taxon>
        <taxon>Pseudomonadati</taxon>
        <taxon>Pseudomonadota</taxon>
        <taxon>Betaproteobacteria</taxon>
        <taxon>Burkholderiales</taxon>
        <taxon>Burkholderiaceae</taxon>
        <taxon>Cupriavidus</taxon>
    </lineage>
</organism>
<dbReference type="AlphaFoldDB" id="A0A5M8AAU7"/>
<proteinExistence type="predicted"/>
<comment type="caution">
    <text evidence="1">The sequence shown here is derived from an EMBL/GenBank/DDBJ whole genome shotgun (WGS) entry which is preliminary data.</text>
</comment>
<dbReference type="NCBIfam" id="TIGR02683">
    <property type="entry name" value="upstrm_HI1419"/>
    <property type="match status" value="1"/>
</dbReference>
<dbReference type="EMBL" id="VWRN01000053">
    <property type="protein sequence ID" value="KAA6119175.1"/>
    <property type="molecule type" value="Genomic_DNA"/>
</dbReference>
<protein>
    <submittedName>
        <fullName evidence="1">Type II toxin-antitoxin system RelE/ParE family toxin</fullName>
    </submittedName>
</protein>
<gene>
    <name evidence="1" type="ORF">F1599_21100</name>
</gene>
<reference evidence="1 2" key="1">
    <citation type="submission" date="2019-09" db="EMBL/GenBank/DDBJ databases">
        <title>Isolation of a novel species in the genus Cupriavidus from patients with sepsis using whole genome sequencing.</title>
        <authorList>
            <person name="Kweon O.J."/>
            <person name="Lee M.-K."/>
        </authorList>
    </citation>
    <scope>NUCLEOTIDE SEQUENCE [LARGE SCALE GENOMIC DNA]</scope>
    <source>
        <strain evidence="1 2">MKL-01</strain>
    </source>
</reference>
<dbReference type="InterPro" id="IPR014056">
    <property type="entry name" value="TypeIITA-like_toxin_pred"/>
</dbReference>
<dbReference type="PANTHER" id="PTHR41791:SF1">
    <property type="entry name" value="SSL7039 PROTEIN"/>
    <property type="match status" value="1"/>
</dbReference>
<evidence type="ECO:0000313" key="2">
    <source>
        <dbReference type="Proteomes" id="UP000324324"/>
    </source>
</evidence>